<keyword evidence="2" id="KW-1185">Reference proteome</keyword>
<comment type="caution">
    <text evidence="1">The sequence shown here is derived from an EMBL/GenBank/DDBJ whole genome shotgun (WGS) entry which is preliminary data.</text>
</comment>
<dbReference type="AlphaFoldDB" id="A0A368G225"/>
<accession>A0A368G225</accession>
<proteinExistence type="predicted"/>
<dbReference type="EMBL" id="JOJR01000504">
    <property type="protein sequence ID" value="RCN37015.1"/>
    <property type="molecule type" value="Genomic_DNA"/>
</dbReference>
<name>A0A368G225_ANCCA</name>
<dbReference type="Proteomes" id="UP000252519">
    <property type="component" value="Unassembled WGS sequence"/>
</dbReference>
<evidence type="ECO:0000313" key="2">
    <source>
        <dbReference type="Proteomes" id="UP000252519"/>
    </source>
</evidence>
<gene>
    <name evidence="1" type="ORF">ANCCAN_17090</name>
</gene>
<reference evidence="1 2" key="1">
    <citation type="submission" date="2014-10" db="EMBL/GenBank/DDBJ databases">
        <title>Draft genome of the hookworm Ancylostoma caninum.</title>
        <authorList>
            <person name="Mitreva M."/>
        </authorList>
    </citation>
    <scope>NUCLEOTIDE SEQUENCE [LARGE SCALE GENOMIC DNA]</scope>
    <source>
        <strain evidence="1 2">Baltimore</strain>
    </source>
</reference>
<evidence type="ECO:0000313" key="1">
    <source>
        <dbReference type="EMBL" id="RCN37015.1"/>
    </source>
</evidence>
<sequence>MRKILVRDRLKWKAKLFKALQRALKDIWGCTYCDSGNGFRWIPNNRQSKAAPRNPSNDENRITDDKFENELEFHY</sequence>
<organism evidence="1 2">
    <name type="scientific">Ancylostoma caninum</name>
    <name type="common">Dog hookworm</name>
    <dbReference type="NCBI Taxonomy" id="29170"/>
    <lineage>
        <taxon>Eukaryota</taxon>
        <taxon>Metazoa</taxon>
        <taxon>Ecdysozoa</taxon>
        <taxon>Nematoda</taxon>
        <taxon>Chromadorea</taxon>
        <taxon>Rhabditida</taxon>
        <taxon>Rhabditina</taxon>
        <taxon>Rhabditomorpha</taxon>
        <taxon>Strongyloidea</taxon>
        <taxon>Ancylostomatidae</taxon>
        <taxon>Ancylostomatinae</taxon>
        <taxon>Ancylostoma</taxon>
    </lineage>
</organism>
<protein>
    <submittedName>
        <fullName evidence="1">Uncharacterized protein</fullName>
    </submittedName>
</protein>